<dbReference type="Proteomes" id="UP001295462">
    <property type="component" value="Unassembled WGS sequence"/>
</dbReference>
<name>A0AAU9QWZ7_9VIBR</name>
<evidence type="ECO:0000256" key="1">
    <source>
        <dbReference type="SAM" id="Phobius"/>
    </source>
</evidence>
<evidence type="ECO:0000313" key="2">
    <source>
        <dbReference type="EMBL" id="CAH1603677.1"/>
    </source>
</evidence>
<reference evidence="2" key="1">
    <citation type="submission" date="2022-01" db="EMBL/GenBank/DDBJ databases">
        <authorList>
            <person name="Lagorce A."/>
        </authorList>
    </citation>
    <scope>NUCLEOTIDE SEQUENCE</scope>
    <source>
        <strain evidence="2">Th15_F1_A12</strain>
    </source>
</reference>
<keyword evidence="1" id="KW-1133">Transmembrane helix</keyword>
<feature type="transmembrane region" description="Helical" evidence="1">
    <location>
        <begin position="28"/>
        <end position="49"/>
    </location>
</feature>
<accession>A0AAU9QWZ7</accession>
<dbReference type="EMBL" id="CAKMUD010000138">
    <property type="protein sequence ID" value="CAH1603677.1"/>
    <property type="molecule type" value="Genomic_DNA"/>
</dbReference>
<evidence type="ECO:0000313" key="3">
    <source>
        <dbReference type="Proteomes" id="UP001295462"/>
    </source>
</evidence>
<keyword evidence="1" id="KW-0472">Membrane</keyword>
<sequence>MCHLSFKGYVINQVYFYFCPTFENLSNIWLSIFVVLASKILCLVLILFIQGADNY</sequence>
<keyword evidence="1" id="KW-0812">Transmembrane</keyword>
<proteinExistence type="predicted"/>
<evidence type="ECO:0008006" key="4">
    <source>
        <dbReference type="Google" id="ProtNLM"/>
    </source>
</evidence>
<protein>
    <recommendedName>
        <fullName evidence="4">Hydrolase</fullName>
    </recommendedName>
</protein>
<gene>
    <name evidence="2" type="ORF">THF1A12_80055</name>
</gene>
<organism evidence="2 3">
    <name type="scientific">Vibrio jasicida</name>
    <dbReference type="NCBI Taxonomy" id="766224"/>
    <lineage>
        <taxon>Bacteria</taxon>
        <taxon>Pseudomonadati</taxon>
        <taxon>Pseudomonadota</taxon>
        <taxon>Gammaproteobacteria</taxon>
        <taxon>Vibrionales</taxon>
        <taxon>Vibrionaceae</taxon>
        <taxon>Vibrio</taxon>
    </lineage>
</organism>
<comment type="caution">
    <text evidence="2">The sequence shown here is derived from an EMBL/GenBank/DDBJ whole genome shotgun (WGS) entry which is preliminary data.</text>
</comment>
<dbReference type="AlphaFoldDB" id="A0AAU9QWZ7"/>